<name>A0ABT7BVW8_9CYAN</name>
<dbReference type="Pfam" id="PF13650">
    <property type="entry name" value="Asp_protease_2"/>
    <property type="match status" value="1"/>
</dbReference>
<keyword evidence="2" id="KW-1185">Reference proteome</keyword>
<reference evidence="1 2" key="1">
    <citation type="submission" date="2023-01" db="EMBL/GenBank/DDBJ databases">
        <title>Novel diversity within Roseofilum (Cyanobacteria; Desertifilaceae) from marine benthic mats with descriptions of four novel species.</title>
        <authorList>
            <person name="Wang Y."/>
            <person name="Berthold D.E."/>
            <person name="Hu J."/>
            <person name="Lefler F.W."/>
            <person name="Laughinghouse H.D. IV."/>
        </authorList>
    </citation>
    <scope>NUCLEOTIDE SEQUENCE [LARGE SCALE GENOMIC DNA]</scope>
    <source>
        <strain evidence="1 2">BLCC-M143</strain>
    </source>
</reference>
<proteinExistence type="predicted"/>
<dbReference type="InterPro" id="IPR001969">
    <property type="entry name" value="Aspartic_peptidase_AS"/>
</dbReference>
<evidence type="ECO:0000313" key="1">
    <source>
        <dbReference type="EMBL" id="MDJ1183339.1"/>
    </source>
</evidence>
<dbReference type="SUPFAM" id="SSF50630">
    <property type="entry name" value="Acid proteases"/>
    <property type="match status" value="1"/>
</dbReference>
<dbReference type="Proteomes" id="UP001232992">
    <property type="component" value="Unassembled WGS sequence"/>
</dbReference>
<dbReference type="Gene3D" id="2.40.70.10">
    <property type="entry name" value="Acid Proteases"/>
    <property type="match status" value="1"/>
</dbReference>
<dbReference type="PROSITE" id="PS00141">
    <property type="entry name" value="ASP_PROTEASE"/>
    <property type="match status" value="1"/>
</dbReference>
<organism evidence="1 2">
    <name type="scientific">Roseofilum casamattae BLCC-M143</name>
    <dbReference type="NCBI Taxonomy" id="3022442"/>
    <lineage>
        <taxon>Bacteria</taxon>
        <taxon>Bacillati</taxon>
        <taxon>Cyanobacteriota</taxon>
        <taxon>Cyanophyceae</taxon>
        <taxon>Desertifilales</taxon>
        <taxon>Desertifilaceae</taxon>
        <taxon>Roseofilum</taxon>
        <taxon>Roseofilum casamattae</taxon>
    </lineage>
</organism>
<dbReference type="EMBL" id="JAQOSQ010000007">
    <property type="protein sequence ID" value="MDJ1183339.1"/>
    <property type="molecule type" value="Genomic_DNA"/>
</dbReference>
<evidence type="ECO:0000313" key="2">
    <source>
        <dbReference type="Proteomes" id="UP001232992"/>
    </source>
</evidence>
<gene>
    <name evidence="1" type="ORF">PMH09_09020</name>
</gene>
<dbReference type="CDD" id="cd05483">
    <property type="entry name" value="retropepsin_like_bacteria"/>
    <property type="match status" value="1"/>
</dbReference>
<accession>A0ABT7BVW8</accession>
<dbReference type="InterPro" id="IPR034122">
    <property type="entry name" value="Retropepsin-like_bacterial"/>
</dbReference>
<protein>
    <submittedName>
        <fullName evidence="1">Retropepsin-like aspartic protease</fullName>
    </submittedName>
</protein>
<dbReference type="InterPro" id="IPR021109">
    <property type="entry name" value="Peptidase_aspartic_dom_sf"/>
</dbReference>
<sequence>MSSRRTYRLNRHGNLLWLRASVGRDRENPVILRLLVDTGSSYTVLPRQILEYLGCNLQQPVQTTRIVTASAMVEMPIVLVPWFNCLGVRKENFSVVAMDLPTGSFANGLLGIDFLRQEKAIINIFKGEIHLDGE</sequence>
<dbReference type="RefSeq" id="WP_283757994.1">
    <property type="nucleotide sequence ID" value="NZ_JAQOSQ010000007.1"/>
</dbReference>
<comment type="caution">
    <text evidence="1">The sequence shown here is derived from an EMBL/GenBank/DDBJ whole genome shotgun (WGS) entry which is preliminary data.</text>
</comment>